<feature type="transmembrane region" description="Helical" evidence="13">
    <location>
        <begin position="148"/>
        <end position="165"/>
    </location>
</feature>
<comment type="caution">
    <text evidence="14">The sequence shown here is derived from an EMBL/GenBank/DDBJ whole genome shotgun (WGS) entry which is preliminary data.</text>
</comment>
<dbReference type="GO" id="GO:0045275">
    <property type="term" value="C:respiratory chain complex III"/>
    <property type="evidence" value="ECO:0007669"/>
    <property type="project" value="InterPro"/>
</dbReference>
<comment type="similarity">
    <text evidence="2">Belongs to the UQCR10/QCR9 family.</text>
</comment>
<feature type="transmembrane region" description="Helical" evidence="13">
    <location>
        <begin position="177"/>
        <end position="196"/>
    </location>
</feature>
<keyword evidence="10 13" id="KW-0472">Membrane</keyword>
<evidence type="ECO:0000256" key="2">
    <source>
        <dbReference type="ARBA" id="ARBA00007856"/>
    </source>
</evidence>
<evidence type="ECO:0000313" key="15">
    <source>
        <dbReference type="Proteomes" id="UP001346149"/>
    </source>
</evidence>
<dbReference type="SUPFAM" id="SSF81514">
    <property type="entry name" value="Subunit X (non-heme 7 kDa protein) of cytochrome bc1 complex (Ubiquinol-cytochrome c reductase)"/>
    <property type="match status" value="1"/>
</dbReference>
<evidence type="ECO:0000256" key="8">
    <source>
        <dbReference type="ARBA" id="ARBA00022989"/>
    </source>
</evidence>
<keyword evidence="4" id="KW-0679">Respiratory chain</keyword>
<keyword evidence="7" id="KW-0249">Electron transport</keyword>
<dbReference type="PANTHER" id="PTHR12980">
    <property type="entry name" value="UBIQUINOL-CYTOCHROME C REDUCTASE COMPLEX, SUBUNIT X"/>
    <property type="match status" value="1"/>
</dbReference>
<organism evidence="14 15">
    <name type="scientific">Trapa natans</name>
    <name type="common">Water chestnut</name>
    <dbReference type="NCBI Taxonomy" id="22666"/>
    <lineage>
        <taxon>Eukaryota</taxon>
        <taxon>Viridiplantae</taxon>
        <taxon>Streptophyta</taxon>
        <taxon>Embryophyta</taxon>
        <taxon>Tracheophyta</taxon>
        <taxon>Spermatophyta</taxon>
        <taxon>Magnoliopsida</taxon>
        <taxon>eudicotyledons</taxon>
        <taxon>Gunneridae</taxon>
        <taxon>Pentapetalae</taxon>
        <taxon>rosids</taxon>
        <taxon>malvids</taxon>
        <taxon>Myrtales</taxon>
        <taxon>Lythraceae</taxon>
        <taxon>Trapa</taxon>
    </lineage>
</organism>
<evidence type="ECO:0000256" key="11">
    <source>
        <dbReference type="ARBA" id="ARBA00044247"/>
    </source>
</evidence>
<dbReference type="PANTHER" id="PTHR12980:SF0">
    <property type="entry name" value="CYTOCHROME B-C1 COMPLEX SUBUNIT 9"/>
    <property type="match status" value="1"/>
</dbReference>
<keyword evidence="5 13" id="KW-0812">Transmembrane</keyword>
<sequence>MRERNKRRFLLPSDITTLTSLLRISSPYLYDVSAYLHVTILFPPALKERAQPVEEWPLMSSHHHRRKKRNSAPKYEQYCLRCKKKASSGSRRLRNLSKLSSSSSTLAKISTNSGRFGGSESIAMETAARKSGGGFSESFYRLIMRRNSIYVTFIIAGAFFGERAVDYGVKKLWERNNVGVTFIVLFIFFFFCYIRLQW</sequence>
<protein>
    <recommendedName>
        <fullName evidence="11">Complex III subunit 9</fullName>
    </recommendedName>
    <alternativeName>
        <fullName evidence="12">Complex III subunit X</fullName>
    </alternativeName>
</protein>
<dbReference type="InterPro" id="IPR036656">
    <property type="entry name" value="QCR9_sf"/>
</dbReference>
<keyword evidence="8 13" id="KW-1133">Transmembrane helix</keyword>
<dbReference type="InterPro" id="IPR008027">
    <property type="entry name" value="QCR9"/>
</dbReference>
<keyword evidence="6" id="KW-0999">Mitochondrion inner membrane</keyword>
<dbReference type="FunFam" id="1.20.5.260:FF:000002">
    <property type="entry name" value="cytochrome b-c1 complex subunit 9"/>
    <property type="match status" value="1"/>
</dbReference>
<keyword evidence="3" id="KW-0813">Transport</keyword>
<dbReference type="GO" id="GO:0006122">
    <property type="term" value="P:mitochondrial electron transport, ubiquinol to cytochrome c"/>
    <property type="evidence" value="ECO:0007669"/>
    <property type="project" value="InterPro"/>
</dbReference>
<evidence type="ECO:0000256" key="6">
    <source>
        <dbReference type="ARBA" id="ARBA00022792"/>
    </source>
</evidence>
<name>A0AAN7L2H2_TRANT</name>
<keyword evidence="15" id="KW-1185">Reference proteome</keyword>
<proteinExistence type="inferred from homology"/>
<evidence type="ECO:0000313" key="14">
    <source>
        <dbReference type="EMBL" id="KAK4776544.1"/>
    </source>
</evidence>
<accession>A0AAN7L2H2</accession>
<dbReference type="EMBL" id="JAXQNO010000018">
    <property type="protein sequence ID" value="KAK4776544.1"/>
    <property type="molecule type" value="Genomic_DNA"/>
</dbReference>
<evidence type="ECO:0000256" key="1">
    <source>
        <dbReference type="ARBA" id="ARBA00004434"/>
    </source>
</evidence>
<comment type="subcellular location">
    <subcellularLocation>
        <location evidence="1">Mitochondrion inner membrane</location>
        <topology evidence="1">Single-pass membrane protein</topology>
    </subcellularLocation>
</comment>
<dbReference type="Gene3D" id="1.20.5.260">
    <property type="entry name" value="Cytochrome b-c1 complex subunit 9"/>
    <property type="match status" value="1"/>
</dbReference>
<dbReference type="GO" id="GO:0005743">
    <property type="term" value="C:mitochondrial inner membrane"/>
    <property type="evidence" value="ECO:0007669"/>
    <property type="project" value="UniProtKB-SubCell"/>
</dbReference>
<dbReference type="AlphaFoldDB" id="A0AAN7L2H2"/>
<evidence type="ECO:0000256" key="9">
    <source>
        <dbReference type="ARBA" id="ARBA00023128"/>
    </source>
</evidence>
<keyword evidence="9" id="KW-0496">Mitochondrion</keyword>
<reference evidence="14 15" key="1">
    <citation type="journal article" date="2023" name="Hortic Res">
        <title>Pangenome of water caltrop reveals structural variations and asymmetric subgenome divergence after allopolyploidization.</title>
        <authorList>
            <person name="Zhang X."/>
            <person name="Chen Y."/>
            <person name="Wang L."/>
            <person name="Yuan Y."/>
            <person name="Fang M."/>
            <person name="Shi L."/>
            <person name="Lu R."/>
            <person name="Comes H.P."/>
            <person name="Ma Y."/>
            <person name="Chen Y."/>
            <person name="Huang G."/>
            <person name="Zhou Y."/>
            <person name="Zheng Z."/>
            <person name="Qiu Y."/>
        </authorList>
    </citation>
    <scope>NUCLEOTIDE SEQUENCE [LARGE SCALE GENOMIC DNA]</scope>
    <source>
        <strain evidence="14">F231</strain>
    </source>
</reference>
<evidence type="ECO:0000256" key="7">
    <source>
        <dbReference type="ARBA" id="ARBA00022982"/>
    </source>
</evidence>
<evidence type="ECO:0000256" key="10">
    <source>
        <dbReference type="ARBA" id="ARBA00023136"/>
    </source>
</evidence>
<evidence type="ECO:0000256" key="13">
    <source>
        <dbReference type="SAM" id="Phobius"/>
    </source>
</evidence>
<evidence type="ECO:0000256" key="3">
    <source>
        <dbReference type="ARBA" id="ARBA00022448"/>
    </source>
</evidence>
<dbReference type="Pfam" id="PF05365">
    <property type="entry name" value="UCR_UQCRX_QCR9"/>
    <property type="match status" value="1"/>
</dbReference>
<evidence type="ECO:0000256" key="12">
    <source>
        <dbReference type="ARBA" id="ARBA00076299"/>
    </source>
</evidence>
<evidence type="ECO:0000256" key="5">
    <source>
        <dbReference type="ARBA" id="ARBA00022692"/>
    </source>
</evidence>
<evidence type="ECO:0000256" key="4">
    <source>
        <dbReference type="ARBA" id="ARBA00022660"/>
    </source>
</evidence>
<gene>
    <name evidence="14" type="ORF">SAY86_005232</name>
</gene>
<dbReference type="Proteomes" id="UP001346149">
    <property type="component" value="Unassembled WGS sequence"/>
</dbReference>